<comment type="function">
    <text evidence="5">Transfers and isomerizes the ribose moiety from AdoMet to the 7-aminomethyl group of 7-deazaguanine (preQ1-tRNA) to give epoxyqueuosine (oQ-tRNA).</text>
</comment>
<dbReference type="Proteomes" id="UP000673975">
    <property type="component" value="Unassembled WGS sequence"/>
</dbReference>
<protein>
    <recommendedName>
        <fullName evidence="5">S-adenosylmethionine:tRNA ribosyltransferase-isomerase</fullName>
        <ecNumber evidence="5">2.4.99.17</ecNumber>
    </recommendedName>
    <alternativeName>
        <fullName evidence="5">Queuosine biosynthesis protein QueA</fullName>
    </alternativeName>
</protein>
<dbReference type="InterPro" id="IPR003699">
    <property type="entry name" value="QueA"/>
</dbReference>
<accession>A0A8J7S7N5</accession>
<keyword evidence="4 5" id="KW-0671">Queuosine biosynthesis</keyword>
<organism evidence="6 7">
    <name type="scientific">Natronogracilivirga saccharolytica</name>
    <dbReference type="NCBI Taxonomy" id="2812953"/>
    <lineage>
        <taxon>Bacteria</taxon>
        <taxon>Pseudomonadati</taxon>
        <taxon>Balneolota</taxon>
        <taxon>Balneolia</taxon>
        <taxon>Balneolales</taxon>
        <taxon>Cyclonatronaceae</taxon>
        <taxon>Natronogracilivirga</taxon>
    </lineage>
</organism>
<evidence type="ECO:0000313" key="7">
    <source>
        <dbReference type="Proteomes" id="UP000673975"/>
    </source>
</evidence>
<comment type="pathway">
    <text evidence="5">tRNA modification; tRNA-queuosine biosynthesis.</text>
</comment>
<evidence type="ECO:0000256" key="5">
    <source>
        <dbReference type="HAMAP-Rule" id="MF_00113"/>
    </source>
</evidence>
<name>A0A8J7S7N5_9BACT</name>
<comment type="subcellular location">
    <subcellularLocation>
        <location evidence="5">Cytoplasm</location>
    </subcellularLocation>
</comment>
<evidence type="ECO:0000256" key="1">
    <source>
        <dbReference type="ARBA" id="ARBA00022490"/>
    </source>
</evidence>
<dbReference type="NCBIfam" id="TIGR00113">
    <property type="entry name" value="queA"/>
    <property type="match status" value="1"/>
</dbReference>
<proteinExistence type="inferred from homology"/>
<keyword evidence="6" id="KW-0328">Glycosyltransferase</keyword>
<dbReference type="EC" id="2.4.99.17" evidence="5"/>
<comment type="similarity">
    <text evidence="5">Belongs to the QueA family.</text>
</comment>
<dbReference type="InterPro" id="IPR042118">
    <property type="entry name" value="QueA_dom1"/>
</dbReference>
<dbReference type="HAMAP" id="MF_00113">
    <property type="entry name" value="QueA"/>
    <property type="match status" value="1"/>
</dbReference>
<sequence>MPDQKITLSDFDYNLPESLIAQKPAEPRDHSRLLVYRRDEKSITDDFFYNIASYLPHGSALVVNNSRVEKSRLLFGNREVFVTRVIDSHTVEAMIRPGKAFKTGKTVTLSDDTNHPISADVLEITEDGLRILRFNHPVDDPVFDPWRRTPFPPYISPDENLSERYQTVYARDAGSKAAPTAGLHFTDRTFAELKKKSIHQVEITLHVGMGTFAPVKTEQISDHKMHSEWYHIPKGAAEKLRTSSHITAVGTTSARVLESIASGSHDTTGVTLQHDLPFRYFTETRGETNIFITPGYQFRAVDALLTNFHLPKSTLLMMIAAFTGLPEMHRIYKHAIDNQYRFYSFGDAMLVL</sequence>
<dbReference type="NCBIfam" id="NF001140">
    <property type="entry name" value="PRK00147.1"/>
    <property type="match status" value="1"/>
</dbReference>
<comment type="catalytic activity">
    <reaction evidence="5">
        <text>7-aminomethyl-7-carbaguanosine(34) in tRNA + S-adenosyl-L-methionine = epoxyqueuosine(34) in tRNA + adenine + L-methionine + 2 H(+)</text>
        <dbReference type="Rhea" id="RHEA:32155"/>
        <dbReference type="Rhea" id="RHEA-COMP:10342"/>
        <dbReference type="Rhea" id="RHEA-COMP:18582"/>
        <dbReference type="ChEBI" id="CHEBI:15378"/>
        <dbReference type="ChEBI" id="CHEBI:16708"/>
        <dbReference type="ChEBI" id="CHEBI:57844"/>
        <dbReference type="ChEBI" id="CHEBI:59789"/>
        <dbReference type="ChEBI" id="CHEBI:82833"/>
        <dbReference type="ChEBI" id="CHEBI:194443"/>
        <dbReference type="EC" id="2.4.99.17"/>
    </reaction>
</comment>
<evidence type="ECO:0000256" key="3">
    <source>
        <dbReference type="ARBA" id="ARBA00022691"/>
    </source>
</evidence>
<evidence type="ECO:0000256" key="2">
    <source>
        <dbReference type="ARBA" id="ARBA00022679"/>
    </source>
</evidence>
<dbReference type="InterPro" id="IPR042119">
    <property type="entry name" value="QueA_dom2"/>
</dbReference>
<dbReference type="PANTHER" id="PTHR30307:SF0">
    <property type="entry name" value="S-ADENOSYLMETHIONINE:TRNA RIBOSYLTRANSFERASE-ISOMERASE"/>
    <property type="match status" value="1"/>
</dbReference>
<keyword evidence="3 5" id="KW-0949">S-adenosyl-L-methionine</keyword>
<dbReference type="PANTHER" id="PTHR30307">
    <property type="entry name" value="S-ADENOSYLMETHIONINE:TRNA RIBOSYLTRANSFERASE-ISOMERASE"/>
    <property type="match status" value="1"/>
</dbReference>
<dbReference type="UniPathway" id="UPA00392"/>
<dbReference type="InterPro" id="IPR036100">
    <property type="entry name" value="QueA_sf"/>
</dbReference>
<dbReference type="AlphaFoldDB" id="A0A8J7S7N5"/>
<dbReference type="EMBL" id="JAFIDN010000002">
    <property type="protein sequence ID" value="MBP3191651.1"/>
    <property type="molecule type" value="Genomic_DNA"/>
</dbReference>
<gene>
    <name evidence="5 6" type="primary">queA</name>
    <name evidence="6" type="ORF">NATSA_03130</name>
</gene>
<keyword evidence="1 5" id="KW-0963">Cytoplasm</keyword>
<comment type="subunit">
    <text evidence="5">Monomer.</text>
</comment>
<comment type="caution">
    <text evidence="6">The sequence shown here is derived from an EMBL/GenBank/DDBJ whole genome shotgun (WGS) entry which is preliminary data.</text>
</comment>
<reference evidence="6" key="1">
    <citation type="submission" date="2021-02" db="EMBL/GenBank/DDBJ databases">
        <title>Natronogracilivirga saccharolytica gen. nov. sp. nov. a new anaerobic, haloalkiliphilic carbohydrate-fermenting bacterium from soda lake and proposing of Cyclonatronumiaceae fam. nov. in the phylum Balneolaeota.</title>
        <authorList>
            <person name="Zhilina T.N."/>
            <person name="Sorokin D.Y."/>
            <person name="Zavarzina D.G."/>
            <person name="Toshchakov S.V."/>
            <person name="Kublanov I.V."/>
        </authorList>
    </citation>
    <scope>NUCLEOTIDE SEQUENCE</scope>
    <source>
        <strain evidence="6">Z-1702</strain>
    </source>
</reference>
<dbReference type="SUPFAM" id="SSF111337">
    <property type="entry name" value="QueA-like"/>
    <property type="match status" value="1"/>
</dbReference>
<dbReference type="GO" id="GO:0008616">
    <property type="term" value="P:tRNA queuosine(34) biosynthetic process"/>
    <property type="evidence" value="ECO:0007669"/>
    <property type="project" value="UniProtKB-UniRule"/>
</dbReference>
<keyword evidence="7" id="KW-1185">Reference proteome</keyword>
<dbReference type="Pfam" id="PF02547">
    <property type="entry name" value="Queuosine_synth"/>
    <property type="match status" value="1"/>
</dbReference>
<evidence type="ECO:0000256" key="4">
    <source>
        <dbReference type="ARBA" id="ARBA00022785"/>
    </source>
</evidence>
<dbReference type="Gene3D" id="2.40.10.240">
    <property type="entry name" value="QueA-like"/>
    <property type="match status" value="1"/>
</dbReference>
<dbReference type="RefSeq" id="WP_210510332.1">
    <property type="nucleotide sequence ID" value="NZ_JAFIDN010000002.1"/>
</dbReference>
<dbReference type="GO" id="GO:0051075">
    <property type="term" value="F:S-adenosylmethionine:tRNA ribosyltransferase-isomerase activity"/>
    <property type="evidence" value="ECO:0007669"/>
    <property type="project" value="UniProtKB-EC"/>
</dbReference>
<dbReference type="Gene3D" id="3.40.1780.10">
    <property type="entry name" value="QueA-like"/>
    <property type="match status" value="1"/>
</dbReference>
<keyword evidence="2 5" id="KW-0808">Transferase</keyword>
<evidence type="ECO:0000313" key="6">
    <source>
        <dbReference type="EMBL" id="MBP3191651.1"/>
    </source>
</evidence>
<dbReference type="GO" id="GO:0005737">
    <property type="term" value="C:cytoplasm"/>
    <property type="evidence" value="ECO:0007669"/>
    <property type="project" value="UniProtKB-SubCell"/>
</dbReference>